<organism evidence="8 9">
    <name type="scientific">Pelagicoccus mobilis</name>
    <dbReference type="NCBI Taxonomy" id="415221"/>
    <lineage>
        <taxon>Bacteria</taxon>
        <taxon>Pseudomonadati</taxon>
        <taxon>Verrucomicrobiota</taxon>
        <taxon>Opitutia</taxon>
        <taxon>Puniceicoccales</taxon>
        <taxon>Pelagicoccaceae</taxon>
        <taxon>Pelagicoccus</taxon>
    </lineage>
</organism>
<comment type="caution">
    <text evidence="8">The sequence shown here is derived from an EMBL/GenBank/DDBJ whole genome shotgun (WGS) entry which is preliminary data.</text>
</comment>
<dbReference type="Gene3D" id="3.10.50.40">
    <property type="match status" value="1"/>
</dbReference>
<dbReference type="InterPro" id="IPR046357">
    <property type="entry name" value="PPIase_dom_sf"/>
</dbReference>
<dbReference type="Proteomes" id="UP000617628">
    <property type="component" value="Unassembled WGS sequence"/>
</dbReference>
<keyword evidence="3 5" id="KW-0697">Rotamase</keyword>
<sequence>MPIFRLFKICLFACCVSNVCHGQDASSEFVLDYMPPKDAERVAEILPDARLLKGGIRFVETKAGSGPKFKKGDTVTALYVGKFLDGRIFNQKQSRYHNFRFEVGADPREIIEGWEIAMPLMQNGGEYTVAVPSQFAYKDKGRAGQVPPYTTVMFDIQIIDWEAAR</sequence>
<evidence type="ECO:0000259" key="7">
    <source>
        <dbReference type="PROSITE" id="PS50059"/>
    </source>
</evidence>
<dbReference type="InterPro" id="IPR001179">
    <property type="entry name" value="PPIase_FKBP_dom"/>
</dbReference>
<evidence type="ECO:0000256" key="1">
    <source>
        <dbReference type="ARBA" id="ARBA00000971"/>
    </source>
</evidence>
<protein>
    <recommendedName>
        <fullName evidence="6">Peptidyl-prolyl cis-trans isomerase</fullName>
        <ecNumber evidence="6">5.2.1.8</ecNumber>
    </recommendedName>
</protein>
<dbReference type="PROSITE" id="PS50059">
    <property type="entry name" value="FKBP_PPIASE"/>
    <property type="match status" value="1"/>
</dbReference>
<dbReference type="Pfam" id="PF00254">
    <property type="entry name" value="FKBP_C"/>
    <property type="match status" value="1"/>
</dbReference>
<comment type="similarity">
    <text evidence="2 6">Belongs to the FKBP-type PPIase family.</text>
</comment>
<dbReference type="GO" id="GO:0003755">
    <property type="term" value="F:peptidyl-prolyl cis-trans isomerase activity"/>
    <property type="evidence" value="ECO:0007669"/>
    <property type="project" value="UniProtKB-UniRule"/>
</dbReference>
<feature type="domain" description="PPIase FKBP-type" evidence="7">
    <location>
        <begin position="72"/>
        <end position="162"/>
    </location>
</feature>
<name>A0A934S1V5_9BACT</name>
<dbReference type="RefSeq" id="WP_200357842.1">
    <property type="nucleotide sequence ID" value="NZ_JAENIL010000052.1"/>
</dbReference>
<dbReference type="SUPFAM" id="SSF54534">
    <property type="entry name" value="FKBP-like"/>
    <property type="match status" value="1"/>
</dbReference>
<keyword evidence="4 5" id="KW-0413">Isomerase</keyword>
<keyword evidence="9" id="KW-1185">Reference proteome</keyword>
<proteinExistence type="inferred from homology"/>
<evidence type="ECO:0000256" key="4">
    <source>
        <dbReference type="ARBA" id="ARBA00023235"/>
    </source>
</evidence>
<dbReference type="AlphaFoldDB" id="A0A934S1V5"/>
<evidence type="ECO:0000256" key="5">
    <source>
        <dbReference type="PROSITE-ProRule" id="PRU00277"/>
    </source>
</evidence>
<evidence type="ECO:0000313" key="9">
    <source>
        <dbReference type="Proteomes" id="UP000617628"/>
    </source>
</evidence>
<gene>
    <name evidence="8" type="ORF">JIN87_22280</name>
</gene>
<evidence type="ECO:0000313" key="8">
    <source>
        <dbReference type="EMBL" id="MBK1879630.1"/>
    </source>
</evidence>
<dbReference type="PANTHER" id="PTHR43811">
    <property type="entry name" value="FKBP-TYPE PEPTIDYL-PROLYL CIS-TRANS ISOMERASE FKPA"/>
    <property type="match status" value="1"/>
</dbReference>
<accession>A0A934S1V5</accession>
<dbReference type="EMBL" id="JAENIL010000052">
    <property type="protein sequence ID" value="MBK1879630.1"/>
    <property type="molecule type" value="Genomic_DNA"/>
</dbReference>
<dbReference type="PANTHER" id="PTHR43811:SF19">
    <property type="entry name" value="39 KDA FK506-BINDING NUCLEAR PROTEIN"/>
    <property type="match status" value="1"/>
</dbReference>
<dbReference type="EC" id="5.2.1.8" evidence="6"/>
<comment type="catalytic activity">
    <reaction evidence="1 5 6">
        <text>[protein]-peptidylproline (omega=180) = [protein]-peptidylproline (omega=0)</text>
        <dbReference type="Rhea" id="RHEA:16237"/>
        <dbReference type="Rhea" id="RHEA-COMP:10747"/>
        <dbReference type="Rhea" id="RHEA-COMP:10748"/>
        <dbReference type="ChEBI" id="CHEBI:83833"/>
        <dbReference type="ChEBI" id="CHEBI:83834"/>
        <dbReference type="EC" id="5.2.1.8"/>
    </reaction>
</comment>
<evidence type="ECO:0000256" key="2">
    <source>
        <dbReference type="ARBA" id="ARBA00006577"/>
    </source>
</evidence>
<evidence type="ECO:0000256" key="6">
    <source>
        <dbReference type="RuleBase" id="RU003915"/>
    </source>
</evidence>
<evidence type="ECO:0000256" key="3">
    <source>
        <dbReference type="ARBA" id="ARBA00023110"/>
    </source>
</evidence>
<reference evidence="8" key="1">
    <citation type="submission" date="2021-01" db="EMBL/GenBank/DDBJ databases">
        <title>Modified the classification status of verrucomicrobia.</title>
        <authorList>
            <person name="Feng X."/>
        </authorList>
    </citation>
    <scope>NUCLEOTIDE SEQUENCE</scope>
    <source>
        <strain evidence="8">KCTC 13126</strain>
    </source>
</reference>